<reference evidence="2 3" key="1">
    <citation type="submission" date="2024-01" db="EMBL/GenBank/DDBJ databases">
        <title>The complete chloroplast genome sequence of Lithospermum erythrorhizon: insights into the phylogenetic relationship among Boraginaceae species and the maternal lineages of purple gromwells.</title>
        <authorList>
            <person name="Okada T."/>
            <person name="Watanabe K."/>
        </authorList>
    </citation>
    <scope>NUCLEOTIDE SEQUENCE [LARGE SCALE GENOMIC DNA]</scope>
</reference>
<evidence type="ECO:0000313" key="3">
    <source>
        <dbReference type="Proteomes" id="UP001454036"/>
    </source>
</evidence>
<name>A0AAV3NIQ1_LITER</name>
<feature type="compositionally biased region" description="Polar residues" evidence="1">
    <location>
        <begin position="32"/>
        <end position="41"/>
    </location>
</feature>
<organism evidence="2 3">
    <name type="scientific">Lithospermum erythrorhizon</name>
    <name type="common">Purple gromwell</name>
    <name type="synonym">Lithospermum officinale var. erythrorhizon</name>
    <dbReference type="NCBI Taxonomy" id="34254"/>
    <lineage>
        <taxon>Eukaryota</taxon>
        <taxon>Viridiplantae</taxon>
        <taxon>Streptophyta</taxon>
        <taxon>Embryophyta</taxon>
        <taxon>Tracheophyta</taxon>
        <taxon>Spermatophyta</taxon>
        <taxon>Magnoliopsida</taxon>
        <taxon>eudicotyledons</taxon>
        <taxon>Gunneridae</taxon>
        <taxon>Pentapetalae</taxon>
        <taxon>asterids</taxon>
        <taxon>lamiids</taxon>
        <taxon>Boraginales</taxon>
        <taxon>Boraginaceae</taxon>
        <taxon>Boraginoideae</taxon>
        <taxon>Lithospermeae</taxon>
        <taxon>Lithospermum</taxon>
    </lineage>
</organism>
<sequence length="82" mass="9179">MEDFEGQLGNQYEDNNSANVEEEEDEEDSENLAQSLQNTPPTIMAQDITAQNPTKGNEKIDNALPIIPYEEEPVSLIVLIPF</sequence>
<proteinExistence type="predicted"/>
<accession>A0AAV3NIQ1</accession>
<feature type="compositionally biased region" description="Acidic residues" evidence="1">
    <location>
        <begin position="20"/>
        <end position="30"/>
    </location>
</feature>
<gene>
    <name evidence="2" type="ORF">LIER_00504</name>
</gene>
<evidence type="ECO:0000313" key="2">
    <source>
        <dbReference type="EMBL" id="GAA0138838.1"/>
    </source>
</evidence>
<feature type="region of interest" description="Disordered" evidence="1">
    <location>
        <begin position="1"/>
        <end position="60"/>
    </location>
</feature>
<keyword evidence="3" id="KW-1185">Reference proteome</keyword>
<dbReference type="Proteomes" id="UP001454036">
    <property type="component" value="Unassembled WGS sequence"/>
</dbReference>
<dbReference type="EMBL" id="BAABME010000039">
    <property type="protein sequence ID" value="GAA0138838.1"/>
    <property type="molecule type" value="Genomic_DNA"/>
</dbReference>
<dbReference type="AlphaFoldDB" id="A0AAV3NIQ1"/>
<evidence type="ECO:0000256" key="1">
    <source>
        <dbReference type="SAM" id="MobiDB-lite"/>
    </source>
</evidence>
<protein>
    <submittedName>
        <fullName evidence="2">Uncharacterized protein</fullName>
    </submittedName>
</protein>
<comment type="caution">
    <text evidence="2">The sequence shown here is derived from an EMBL/GenBank/DDBJ whole genome shotgun (WGS) entry which is preliminary data.</text>
</comment>